<dbReference type="VEuPathDB" id="FungiDB:RhiirFUN_014771"/>
<organism evidence="2 4">
    <name type="scientific">Rhizophagus irregularis</name>
    <dbReference type="NCBI Taxonomy" id="588596"/>
    <lineage>
        <taxon>Eukaryota</taxon>
        <taxon>Fungi</taxon>
        <taxon>Fungi incertae sedis</taxon>
        <taxon>Mucoromycota</taxon>
        <taxon>Glomeromycotina</taxon>
        <taxon>Glomeromycetes</taxon>
        <taxon>Glomerales</taxon>
        <taxon>Glomeraceae</taxon>
        <taxon>Rhizophagus</taxon>
    </lineage>
</organism>
<comment type="caution">
    <text evidence="2">The sequence shown here is derived from an EMBL/GenBank/DDBJ whole genome shotgun (WGS) entry which is preliminary data.</text>
</comment>
<accession>A0A2N0NMT0</accession>
<feature type="compositionally biased region" description="Polar residues" evidence="1">
    <location>
        <begin position="17"/>
        <end position="52"/>
    </location>
</feature>
<evidence type="ECO:0000313" key="3">
    <source>
        <dbReference type="EMBL" id="PKB97130.1"/>
    </source>
</evidence>
<gene>
    <name evidence="3" type="ORF">RhiirA5_433681</name>
    <name evidence="2" type="ORF">RhiirA5_435838</name>
</gene>
<evidence type="ECO:0000313" key="2">
    <source>
        <dbReference type="EMBL" id="PKB95887.1"/>
    </source>
</evidence>
<evidence type="ECO:0000256" key="1">
    <source>
        <dbReference type="SAM" id="MobiDB-lite"/>
    </source>
</evidence>
<dbReference type="EMBL" id="LLXJ01004350">
    <property type="protein sequence ID" value="PKB95887.1"/>
    <property type="molecule type" value="Genomic_DNA"/>
</dbReference>
<reference evidence="2 4" key="2">
    <citation type="submission" date="2017-09" db="EMBL/GenBank/DDBJ databases">
        <title>Extensive intraspecific genome diversity in a model arbuscular mycorrhizal fungus.</title>
        <authorList>
            <person name="Chen E.C."/>
            <person name="Morin E."/>
            <person name="Beaudet D."/>
            <person name="Noel J."/>
            <person name="Ndikumana S."/>
            <person name="Charron P."/>
            <person name="St-Onge C."/>
            <person name="Giorgi J."/>
            <person name="Grigoriev I.V."/>
            <person name="Roux C."/>
            <person name="Martin F.M."/>
            <person name="Corradi N."/>
        </authorList>
    </citation>
    <scope>NUCLEOTIDE SEQUENCE [LARGE SCALE GENOMIC DNA]</scope>
    <source>
        <strain evidence="2 4">A5</strain>
    </source>
</reference>
<reference evidence="2 4" key="1">
    <citation type="submission" date="2016-04" db="EMBL/GenBank/DDBJ databases">
        <title>Genome analyses suggest a sexual origin of heterokaryosis in a supposedly ancient asexual fungus.</title>
        <authorList>
            <person name="Ropars J."/>
            <person name="Sedzielewska K."/>
            <person name="Noel J."/>
            <person name="Charron P."/>
            <person name="Farinelli L."/>
            <person name="Marton T."/>
            <person name="Kruger M."/>
            <person name="Pelin A."/>
            <person name="Brachmann A."/>
            <person name="Corradi N."/>
        </authorList>
    </citation>
    <scope>NUCLEOTIDE SEQUENCE [LARGE SCALE GENOMIC DNA]</scope>
    <source>
        <strain evidence="2 4">A5</strain>
    </source>
</reference>
<sequence length="113" mass="13037">MEGVEYTGPGLPHDATTETSDNASTVDMTEENQNSSMTRRSNPNRSARSTQSTDEDVIDLQGQVDVRPNDILQRIYDLYYESERAEYSFDCIYKSFFDSERPSKIDIGRFYRN</sequence>
<feature type="region of interest" description="Disordered" evidence="1">
    <location>
        <begin position="1"/>
        <end position="59"/>
    </location>
</feature>
<protein>
    <submittedName>
        <fullName evidence="2">Uncharacterized protein</fullName>
    </submittedName>
</protein>
<dbReference type="AlphaFoldDB" id="A0A2N0NMT0"/>
<evidence type="ECO:0000313" key="4">
    <source>
        <dbReference type="Proteomes" id="UP000232722"/>
    </source>
</evidence>
<dbReference type="EMBL" id="LLXJ01003398">
    <property type="protein sequence ID" value="PKB97130.1"/>
    <property type="molecule type" value="Genomic_DNA"/>
</dbReference>
<dbReference type="Proteomes" id="UP000232722">
    <property type="component" value="Unassembled WGS sequence"/>
</dbReference>
<proteinExistence type="predicted"/>
<name>A0A2N0NMT0_9GLOM</name>
<dbReference type="VEuPathDB" id="FungiDB:FUN_012347"/>